<proteinExistence type="predicted"/>
<dbReference type="SUPFAM" id="SSF50965">
    <property type="entry name" value="Galactose oxidase, central domain"/>
    <property type="match status" value="1"/>
</dbReference>
<dbReference type="InParanoid" id="D8LT66"/>
<keyword evidence="2" id="KW-0472">Membrane</keyword>
<sequence>MPDPHEANWAQIAGDRVQNYAIPDEGGAANPLFSPRMGMALTTTNTTMDSTNDWGYLYVMGGDSFVKTTDEDAGERGGGYTNDVWVTEGSGWEIYSEGSKPMIKSTMEWDEVNPGRLPPAGVTYEDWIICQDGLRYRLTDPTVCDDTSTAPGIYTAENMWSPRRNHRAVTLDERVLVLGGRAREIADIPRDRTVGGILSPRIEPDPFYSTWREPSVLKNDVWASDDEGSTWFLVNPGCQAPQAEDVLDGNEAQGKAGVLANECSADDDCYGVGVCVDTRGDGRHATCVCPMWSPRELHAAAVHDGSVYVVGGFVSVRRSSCGDYACGDVDAGAYRGYKSDVWRSSDGVAWDAVTLEAGWRGRGDHGLFVYSDRMYVVGGAADGGDGRVSFMNDVWYADLPESGSGGTDMSSWNTSAASSAAWSGRAGHQVVLEVPAAINAFSPRVYVIGGHNHAGILKDTWSWDVSEETSAGAAWAKDYSAEQPYRTATATTTGFVPGPPPQMFYVDGDSHVDLLRKAFLPTWAPFELGSVEADLRPLVTDEEALMLVEAGVNTISELVAADKYTILKLRGYDVPQVPLEDRLSVLHICDLRSLAVYLVEKCTVDPDADKYNGEDGQPWNVEPVFSGGKPITQNAQWYGVDYTVAEAEEDEESDLTELIETWDGCAYVEALGESPNVPGIGEVSQVETTTDMSQALGGLRCKINPGPRTHAASVYFKQKLVLLGGRSGEDELKNDAWYRDDRTPTAFVASGPSSYTSGSDFDFTCDEEVCYYEVRVFDGDESLEVVAWTDRVESADVSFLNRWRGGPGTGEYILYVRAVDAAGNADFSYRETLNMHTWTYVSPLPWRIIVPVFFSGVFLILFLYVEYRRRKKKRAMERYAMKRMRRKFKQQQKKQAKDVNWRDMYDDKKGGKKDKSKKMKKKKKKASSSKNDEKKKKRKKTGRKDKKRSSSSKKKKRKKHISIALAPR</sequence>
<dbReference type="PANTHER" id="PTHR23244">
    <property type="entry name" value="KELCH REPEAT DOMAIN"/>
    <property type="match status" value="1"/>
</dbReference>
<feature type="region of interest" description="Disordered" evidence="1">
    <location>
        <begin position="884"/>
        <end position="968"/>
    </location>
</feature>
<feature type="compositionally biased region" description="Basic residues" evidence="1">
    <location>
        <begin position="910"/>
        <end position="927"/>
    </location>
</feature>
<name>D8LT66_ECTSI</name>
<gene>
    <name evidence="3" type="ORF">Esi_0081_0015</name>
</gene>
<accession>D8LT66</accession>
<dbReference type="OMA" id="CDYIALA"/>
<feature type="compositionally biased region" description="Basic residues" evidence="1">
    <location>
        <begin position="935"/>
        <end position="961"/>
    </location>
</feature>
<dbReference type="Proteomes" id="UP000002630">
    <property type="component" value="Linkage Group LG26"/>
</dbReference>
<protein>
    <submittedName>
        <fullName evidence="3">Probable 3\',5\'-cyclic phosphodiesterase pde-4</fullName>
    </submittedName>
</protein>
<evidence type="ECO:0000256" key="2">
    <source>
        <dbReference type="SAM" id="Phobius"/>
    </source>
</evidence>
<keyword evidence="2" id="KW-1133">Transmembrane helix</keyword>
<dbReference type="Gene3D" id="2.120.10.80">
    <property type="entry name" value="Kelch-type beta propeller"/>
    <property type="match status" value="2"/>
</dbReference>
<feature type="compositionally biased region" description="Basic and acidic residues" evidence="1">
    <location>
        <begin position="895"/>
        <end position="909"/>
    </location>
</feature>
<dbReference type="OrthoDB" id="68380at2759"/>
<dbReference type="InterPro" id="IPR015915">
    <property type="entry name" value="Kelch-typ_b-propeller"/>
</dbReference>
<evidence type="ECO:0000313" key="4">
    <source>
        <dbReference type="Proteomes" id="UP000002630"/>
    </source>
</evidence>
<organism evidence="3 4">
    <name type="scientific">Ectocarpus siliculosus</name>
    <name type="common">Brown alga</name>
    <name type="synonym">Conferva siliculosa</name>
    <dbReference type="NCBI Taxonomy" id="2880"/>
    <lineage>
        <taxon>Eukaryota</taxon>
        <taxon>Sar</taxon>
        <taxon>Stramenopiles</taxon>
        <taxon>Ochrophyta</taxon>
        <taxon>PX clade</taxon>
        <taxon>Phaeophyceae</taxon>
        <taxon>Ectocarpales</taxon>
        <taxon>Ectocarpaceae</taxon>
        <taxon>Ectocarpus</taxon>
    </lineage>
</organism>
<reference evidence="3 4" key="1">
    <citation type="journal article" date="2010" name="Nature">
        <title>The Ectocarpus genome and the independent evolution of multicellularity in brown algae.</title>
        <authorList>
            <person name="Cock J.M."/>
            <person name="Sterck L."/>
            <person name="Rouze P."/>
            <person name="Scornet D."/>
            <person name="Allen A.E."/>
            <person name="Amoutzias G."/>
            <person name="Anthouard V."/>
            <person name="Artiguenave F."/>
            <person name="Aury J.M."/>
            <person name="Badger J.H."/>
            <person name="Beszteri B."/>
            <person name="Billiau K."/>
            <person name="Bonnet E."/>
            <person name="Bothwell J.H."/>
            <person name="Bowler C."/>
            <person name="Boyen C."/>
            <person name="Brownlee C."/>
            <person name="Carrano C.J."/>
            <person name="Charrier B."/>
            <person name="Cho G.Y."/>
            <person name="Coelho S.M."/>
            <person name="Collen J."/>
            <person name="Corre E."/>
            <person name="Da Silva C."/>
            <person name="Delage L."/>
            <person name="Delaroque N."/>
            <person name="Dittami S.M."/>
            <person name="Doulbeau S."/>
            <person name="Elias M."/>
            <person name="Farnham G."/>
            <person name="Gachon C.M."/>
            <person name="Gschloessl B."/>
            <person name="Heesch S."/>
            <person name="Jabbari K."/>
            <person name="Jubin C."/>
            <person name="Kawai H."/>
            <person name="Kimura K."/>
            <person name="Kloareg B."/>
            <person name="Kupper F.C."/>
            <person name="Lang D."/>
            <person name="Le Bail A."/>
            <person name="Leblanc C."/>
            <person name="Lerouge P."/>
            <person name="Lohr M."/>
            <person name="Lopez P.J."/>
            <person name="Martens C."/>
            <person name="Maumus F."/>
            <person name="Michel G."/>
            <person name="Miranda-Saavedra D."/>
            <person name="Morales J."/>
            <person name="Moreau H."/>
            <person name="Motomura T."/>
            <person name="Nagasato C."/>
            <person name="Napoli C.A."/>
            <person name="Nelson D.R."/>
            <person name="Nyvall-Collen P."/>
            <person name="Peters A.F."/>
            <person name="Pommier C."/>
            <person name="Potin P."/>
            <person name="Poulain J."/>
            <person name="Quesneville H."/>
            <person name="Read B."/>
            <person name="Rensing S.A."/>
            <person name="Ritter A."/>
            <person name="Rousvoal S."/>
            <person name="Samanta M."/>
            <person name="Samson G."/>
            <person name="Schroeder D.C."/>
            <person name="Segurens B."/>
            <person name="Strittmatter M."/>
            <person name="Tonon T."/>
            <person name="Tregear J.W."/>
            <person name="Valentin K."/>
            <person name="von Dassow P."/>
            <person name="Yamagishi T."/>
            <person name="Van de Peer Y."/>
            <person name="Wincker P."/>
        </authorList>
    </citation>
    <scope>NUCLEOTIDE SEQUENCE [LARGE SCALE GENOMIC DNA]</scope>
    <source>
        <strain evidence="4">Ec32 / CCAP1310/4</strain>
    </source>
</reference>
<keyword evidence="4" id="KW-1185">Reference proteome</keyword>
<dbReference type="InterPro" id="IPR011043">
    <property type="entry name" value="Gal_Oxase/kelch_b-propeller"/>
</dbReference>
<dbReference type="EMBL" id="FN649751">
    <property type="protein sequence ID" value="CBN77937.1"/>
    <property type="molecule type" value="Genomic_DNA"/>
</dbReference>
<keyword evidence="2" id="KW-0812">Transmembrane</keyword>
<evidence type="ECO:0000313" key="3">
    <source>
        <dbReference type="EMBL" id="CBN77937.1"/>
    </source>
</evidence>
<dbReference type="AlphaFoldDB" id="D8LT66"/>
<evidence type="ECO:0000256" key="1">
    <source>
        <dbReference type="SAM" id="MobiDB-lite"/>
    </source>
</evidence>
<dbReference type="EMBL" id="FN649047">
    <property type="protein sequence ID" value="CBN77937.1"/>
    <property type="molecule type" value="Genomic_DNA"/>
</dbReference>
<feature type="transmembrane region" description="Helical" evidence="2">
    <location>
        <begin position="844"/>
        <end position="865"/>
    </location>
</feature>
<dbReference type="eggNOG" id="ENOG502RS54">
    <property type="taxonomic scope" value="Eukaryota"/>
</dbReference>
<dbReference type="CDD" id="cd00054">
    <property type="entry name" value="EGF_CA"/>
    <property type="match status" value="1"/>
</dbReference>
<feature type="compositionally biased region" description="Basic residues" evidence="1">
    <location>
        <begin position="884"/>
        <end position="894"/>
    </location>
</feature>
<dbReference type="SUPFAM" id="SSF117281">
    <property type="entry name" value="Kelch motif"/>
    <property type="match status" value="1"/>
</dbReference>